<dbReference type="EMBL" id="JAQIZT010000017">
    <property type="protein sequence ID" value="KAJ6960729.1"/>
    <property type="molecule type" value="Genomic_DNA"/>
</dbReference>
<proteinExistence type="predicted"/>
<reference evidence="2" key="1">
    <citation type="journal article" date="2023" name="Mol. Ecol. Resour.">
        <title>Chromosome-level genome assembly of a triploid poplar Populus alba 'Berolinensis'.</title>
        <authorList>
            <person name="Chen S."/>
            <person name="Yu Y."/>
            <person name="Wang X."/>
            <person name="Wang S."/>
            <person name="Zhang T."/>
            <person name="Zhou Y."/>
            <person name="He R."/>
            <person name="Meng N."/>
            <person name="Wang Y."/>
            <person name="Liu W."/>
            <person name="Liu Z."/>
            <person name="Liu J."/>
            <person name="Guo Q."/>
            <person name="Huang H."/>
            <person name="Sederoff R.R."/>
            <person name="Wang G."/>
            <person name="Qu G."/>
            <person name="Chen S."/>
        </authorList>
    </citation>
    <scope>NUCLEOTIDE SEQUENCE</scope>
    <source>
        <strain evidence="2">SC-2020</strain>
    </source>
</reference>
<feature type="transmembrane region" description="Helical" evidence="1">
    <location>
        <begin position="28"/>
        <end position="47"/>
    </location>
</feature>
<evidence type="ECO:0000313" key="2">
    <source>
        <dbReference type="EMBL" id="KAJ6960729.1"/>
    </source>
</evidence>
<dbReference type="AlphaFoldDB" id="A0AAD6PUI5"/>
<accession>A0AAD6PUI5</accession>
<keyword evidence="1" id="KW-1133">Transmembrane helix</keyword>
<organism evidence="2 3">
    <name type="scientific">Populus alba x Populus x berolinensis</name>
    <dbReference type="NCBI Taxonomy" id="444605"/>
    <lineage>
        <taxon>Eukaryota</taxon>
        <taxon>Viridiplantae</taxon>
        <taxon>Streptophyta</taxon>
        <taxon>Embryophyta</taxon>
        <taxon>Tracheophyta</taxon>
        <taxon>Spermatophyta</taxon>
        <taxon>Magnoliopsida</taxon>
        <taxon>eudicotyledons</taxon>
        <taxon>Gunneridae</taxon>
        <taxon>Pentapetalae</taxon>
        <taxon>rosids</taxon>
        <taxon>fabids</taxon>
        <taxon>Malpighiales</taxon>
        <taxon>Salicaceae</taxon>
        <taxon>Saliceae</taxon>
        <taxon>Populus</taxon>
    </lineage>
</organism>
<keyword evidence="1" id="KW-0472">Membrane</keyword>
<dbReference type="Proteomes" id="UP001164929">
    <property type="component" value="Chromosome 17"/>
</dbReference>
<comment type="caution">
    <text evidence="2">The sequence shown here is derived from an EMBL/GenBank/DDBJ whole genome shotgun (WGS) entry which is preliminary data.</text>
</comment>
<sequence>MKRSLSKGYHACNNIYIYGEIMEYCKKVGLLLIMAVLLVVAFLIPQLP</sequence>
<evidence type="ECO:0000256" key="1">
    <source>
        <dbReference type="SAM" id="Phobius"/>
    </source>
</evidence>
<gene>
    <name evidence="2" type="ORF">NC653_038677</name>
</gene>
<keyword evidence="3" id="KW-1185">Reference proteome</keyword>
<evidence type="ECO:0000313" key="3">
    <source>
        <dbReference type="Proteomes" id="UP001164929"/>
    </source>
</evidence>
<keyword evidence="1" id="KW-0812">Transmembrane</keyword>
<name>A0AAD6PUI5_9ROSI</name>
<protein>
    <submittedName>
        <fullName evidence="2">Uncharacterized protein</fullName>
    </submittedName>
</protein>